<keyword evidence="4" id="KW-0819">tRNA processing</keyword>
<comment type="catalytic activity">
    <reaction evidence="10">
        <text>5,6-dihydrouridine(17) in tRNA + NAD(+) = uridine(17) in tRNA + NADH + H(+)</text>
        <dbReference type="Rhea" id="RHEA:53372"/>
        <dbReference type="Rhea" id="RHEA-COMP:13541"/>
        <dbReference type="Rhea" id="RHEA-COMP:13542"/>
        <dbReference type="ChEBI" id="CHEBI:15378"/>
        <dbReference type="ChEBI" id="CHEBI:57540"/>
        <dbReference type="ChEBI" id="CHEBI:57945"/>
        <dbReference type="ChEBI" id="CHEBI:65315"/>
        <dbReference type="ChEBI" id="CHEBI:74443"/>
        <dbReference type="EC" id="1.3.1.88"/>
    </reaction>
    <physiologicalReaction direction="right-to-left" evidence="10">
        <dbReference type="Rhea" id="RHEA:53374"/>
    </physiologicalReaction>
</comment>
<evidence type="ECO:0000256" key="9">
    <source>
        <dbReference type="ARBA" id="ARBA00038890"/>
    </source>
</evidence>
<comment type="similarity">
    <text evidence="8">Belongs to the Dus family. Dus1 subfamily.</text>
</comment>
<evidence type="ECO:0000259" key="14">
    <source>
        <dbReference type="Pfam" id="PF01207"/>
    </source>
</evidence>
<name>A0A078B5N1_STYLE</name>
<dbReference type="PANTHER" id="PTHR11082">
    <property type="entry name" value="TRNA-DIHYDROURIDINE SYNTHASE"/>
    <property type="match status" value="1"/>
</dbReference>
<dbReference type="InParanoid" id="A0A078B5N1"/>
<keyword evidence="7" id="KW-0520">NAD</keyword>
<evidence type="ECO:0000256" key="10">
    <source>
        <dbReference type="ARBA" id="ARBA00047287"/>
    </source>
</evidence>
<dbReference type="InterPro" id="IPR018517">
    <property type="entry name" value="tRNA_hU_synthase_CS"/>
</dbReference>
<comment type="catalytic activity">
    <reaction evidence="11">
        <text>5,6-dihydrouridine(16) in tRNA + NADP(+) = uridine(16) in tRNA + NADPH + H(+)</text>
        <dbReference type="Rhea" id="RHEA:53376"/>
        <dbReference type="Rhea" id="RHEA-COMP:13543"/>
        <dbReference type="Rhea" id="RHEA-COMP:13544"/>
        <dbReference type="ChEBI" id="CHEBI:15378"/>
        <dbReference type="ChEBI" id="CHEBI:57783"/>
        <dbReference type="ChEBI" id="CHEBI:58349"/>
        <dbReference type="ChEBI" id="CHEBI:65315"/>
        <dbReference type="ChEBI" id="CHEBI:74443"/>
        <dbReference type="EC" id="1.3.1.88"/>
    </reaction>
    <physiologicalReaction direction="right-to-left" evidence="11">
        <dbReference type="Rhea" id="RHEA:53378"/>
    </physiologicalReaction>
</comment>
<comment type="catalytic activity">
    <reaction evidence="12">
        <text>5,6-dihydrouridine(16) in tRNA + NAD(+) = uridine(16) in tRNA + NADH + H(+)</text>
        <dbReference type="Rhea" id="RHEA:53380"/>
        <dbReference type="Rhea" id="RHEA-COMP:13543"/>
        <dbReference type="Rhea" id="RHEA-COMP:13544"/>
        <dbReference type="ChEBI" id="CHEBI:15378"/>
        <dbReference type="ChEBI" id="CHEBI:57540"/>
        <dbReference type="ChEBI" id="CHEBI:57945"/>
        <dbReference type="ChEBI" id="CHEBI:65315"/>
        <dbReference type="ChEBI" id="CHEBI:74443"/>
        <dbReference type="EC" id="1.3.1.88"/>
    </reaction>
    <physiologicalReaction direction="right-to-left" evidence="12">
        <dbReference type="Rhea" id="RHEA:53382"/>
    </physiologicalReaction>
</comment>
<evidence type="ECO:0000256" key="6">
    <source>
        <dbReference type="ARBA" id="ARBA00023002"/>
    </source>
</evidence>
<feature type="domain" description="DUS-like FMN-binding" evidence="14">
    <location>
        <begin position="48"/>
        <end position="337"/>
    </location>
</feature>
<evidence type="ECO:0000256" key="12">
    <source>
        <dbReference type="ARBA" id="ARBA00048934"/>
    </source>
</evidence>
<evidence type="ECO:0000256" key="3">
    <source>
        <dbReference type="ARBA" id="ARBA00022643"/>
    </source>
</evidence>
<keyword evidence="3" id="KW-0288">FMN</keyword>
<dbReference type="Pfam" id="PF01207">
    <property type="entry name" value="Dus"/>
    <property type="match status" value="1"/>
</dbReference>
<dbReference type="Proteomes" id="UP000039865">
    <property type="component" value="Unassembled WGS sequence"/>
</dbReference>
<dbReference type="FunCoup" id="A0A078B5N1">
    <property type="interactions" value="479"/>
</dbReference>
<accession>A0A078B5N1</accession>
<sequence length="431" mass="49891">MESTLIQTQSQQISTDTSTQFENLSINQNSERDYYEFYRSIGSPKFIVAPMVDQSELPYRMLTRKYKAQLCYTPMFHSRLFSESENYRKEFFTPHPEDRPLSVQFCANDPNVLLRAAKYVENDCDAVDINFGCPQGIARKGKYGSFLLEKTELIRSLVTILAQNLKIPVTCKMRCLYSEEDTLKLAQVMQDAGCSMLVVHGRTREHNKQFVGPANWYIIKRIKETLKIPVIANGGLGTYEDCIRCLEYTGCDGVMSSESILEYPALFDPQPSLYNLDQIALEYMDMVDKYPGEADLKNVRSHLHKFLHSGFKEHTDLREKLTLAKSQDEFRQIVKEMVERRKDVKPEDKVGWYYRYWPSEGKSIETTSTWQDTDWNLQMQIDPVFNKKNKKQEQKMRTTAEVKNENILLEGGIDMSLGSFLDGENEGESNE</sequence>
<proteinExistence type="inferred from homology"/>
<comment type="cofactor">
    <cofactor evidence="1">
        <name>FMN</name>
        <dbReference type="ChEBI" id="CHEBI:58210"/>
    </cofactor>
</comment>
<dbReference type="PROSITE" id="PS01136">
    <property type="entry name" value="UPF0034"/>
    <property type="match status" value="1"/>
</dbReference>
<comment type="catalytic activity">
    <reaction evidence="13">
        <text>5,6-dihydrouridine(17) in tRNA + NADP(+) = uridine(17) in tRNA + NADPH + H(+)</text>
        <dbReference type="Rhea" id="RHEA:53368"/>
        <dbReference type="Rhea" id="RHEA-COMP:13541"/>
        <dbReference type="Rhea" id="RHEA-COMP:13542"/>
        <dbReference type="ChEBI" id="CHEBI:15378"/>
        <dbReference type="ChEBI" id="CHEBI:57783"/>
        <dbReference type="ChEBI" id="CHEBI:58349"/>
        <dbReference type="ChEBI" id="CHEBI:65315"/>
        <dbReference type="ChEBI" id="CHEBI:74443"/>
        <dbReference type="EC" id="1.3.1.88"/>
    </reaction>
    <physiologicalReaction direction="right-to-left" evidence="13">
        <dbReference type="Rhea" id="RHEA:53370"/>
    </physiologicalReaction>
</comment>
<evidence type="ECO:0000256" key="11">
    <source>
        <dbReference type="ARBA" id="ARBA00047652"/>
    </source>
</evidence>
<dbReference type="GO" id="GO:0050660">
    <property type="term" value="F:flavin adenine dinucleotide binding"/>
    <property type="evidence" value="ECO:0007669"/>
    <property type="project" value="InterPro"/>
</dbReference>
<dbReference type="PANTHER" id="PTHR11082:SF5">
    <property type="entry name" value="TRNA-DIHYDROURIDINE(16_17) SYNTHASE [NAD(P)(+)]-LIKE"/>
    <property type="match status" value="1"/>
</dbReference>
<evidence type="ECO:0000256" key="2">
    <source>
        <dbReference type="ARBA" id="ARBA00022630"/>
    </source>
</evidence>
<dbReference type="AlphaFoldDB" id="A0A078B5N1"/>
<evidence type="ECO:0000313" key="15">
    <source>
        <dbReference type="EMBL" id="CDW89830.1"/>
    </source>
</evidence>
<dbReference type="OMA" id="QRPHHDI"/>
<reference evidence="15 16" key="1">
    <citation type="submission" date="2014-06" db="EMBL/GenBank/DDBJ databases">
        <authorList>
            <person name="Swart Estienne"/>
        </authorList>
    </citation>
    <scope>NUCLEOTIDE SEQUENCE [LARGE SCALE GENOMIC DNA]</scope>
    <source>
        <strain evidence="15 16">130c</strain>
    </source>
</reference>
<evidence type="ECO:0000256" key="4">
    <source>
        <dbReference type="ARBA" id="ARBA00022694"/>
    </source>
</evidence>
<gene>
    <name evidence="15" type="primary">Contig2785.g2983</name>
    <name evidence="15" type="ORF">STYLEM_18969</name>
</gene>
<keyword evidence="6" id="KW-0560">Oxidoreductase</keyword>
<dbReference type="EMBL" id="CCKQ01017910">
    <property type="protein sequence ID" value="CDW89830.1"/>
    <property type="molecule type" value="Genomic_DNA"/>
</dbReference>
<keyword evidence="16" id="KW-1185">Reference proteome</keyword>
<evidence type="ECO:0000256" key="5">
    <source>
        <dbReference type="ARBA" id="ARBA00022857"/>
    </source>
</evidence>
<evidence type="ECO:0000256" key="13">
    <source>
        <dbReference type="ARBA" id="ARBA00049467"/>
    </source>
</evidence>
<organism evidence="15 16">
    <name type="scientific">Stylonychia lemnae</name>
    <name type="common">Ciliate</name>
    <dbReference type="NCBI Taxonomy" id="5949"/>
    <lineage>
        <taxon>Eukaryota</taxon>
        <taxon>Sar</taxon>
        <taxon>Alveolata</taxon>
        <taxon>Ciliophora</taxon>
        <taxon>Intramacronucleata</taxon>
        <taxon>Spirotrichea</taxon>
        <taxon>Stichotrichia</taxon>
        <taxon>Sporadotrichida</taxon>
        <taxon>Oxytrichidae</taxon>
        <taxon>Stylonychinae</taxon>
        <taxon>Stylonychia</taxon>
    </lineage>
</organism>
<evidence type="ECO:0000313" key="16">
    <source>
        <dbReference type="Proteomes" id="UP000039865"/>
    </source>
</evidence>
<keyword evidence="5" id="KW-0521">NADP</keyword>
<evidence type="ECO:0000256" key="8">
    <source>
        <dbReference type="ARBA" id="ARBA00038313"/>
    </source>
</evidence>
<keyword evidence="2" id="KW-0285">Flavoprotein</keyword>
<protein>
    <recommendedName>
        <fullName evidence="9">tRNA-dihydrouridine(16/17) synthase [NAD(P)(+)]</fullName>
        <ecNumber evidence="9">1.3.1.88</ecNumber>
    </recommendedName>
</protein>
<dbReference type="SUPFAM" id="SSF51395">
    <property type="entry name" value="FMN-linked oxidoreductases"/>
    <property type="match status" value="1"/>
</dbReference>
<dbReference type="Gene3D" id="3.20.20.70">
    <property type="entry name" value="Aldolase class I"/>
    <property type="match status" value="1"/>
</dbReference>
<evidence type="ECO:0000256" key="7">
    <source>
        <dbReference type="ARBA" id="ARBA00023027"/>
    </source>
</evidence>
<dbReference type="OrthoDB" id="272303at2759"/>
<dbReference type="CDD" id="cd02801">
    <property type="entry name" value="DUS_like_FMN"/>
    <property type="match status" value="1"/>
</dbReference>
<dbReference type="EC" id="1.3.1.88" evidence="9"/>
<dbReference type="InterPro" id="IPR035587">
    <property type="entry name" value="DUS-like_FMN-bd"/>
</dbReference>
<dbReference type="InterPro" id="IPR013785">
    <property type="entry name" value="Aldolase_TIM"/>
</dbReference>
<evidence type="ECO:0000256" key="1">
    <source>
        <dbReference type="ARBA" id="ARBA00001917"/>
    </source>
</evidence>
<dbReference type="GO" id="GO:0017150">
    <property type="term" value="F:tRNA dihydrouridine synthase activity"/>
    <property type="evidence" value="ECO:0007669"/>
    <property type="project" value="InterPro"/>
</dbReference>